<evidence type="ECO:0000259" key="6">
    <source>
        <dbReference type="Pfam" id="PF04932"/>
    </source>
</evidence>
<proteinExistence type="predicted"/>
<protein>
    <recommendedName>
        <fullName evidence="6">O-antigen ligase-related domain-containing protein</fullName>
    </recommendedName>
</protein>
<gene>
    <name evidence="7" type="ORF">MNBD_ALPHA08-1502</name>
</gene>
<feature type="transmembrane region" description="Helical" evidence="5">
    <location>
        <begin position="168"/>
        <end position="188"/>
    </location>
</feature>
<feature type="domain" description="O-antigen ligase-related" evidence="6">
    <location>
        <begin position="199"/>
        <end position="339"/>
    </location>
</feature>
<dbReference type="GO" id="GO:0016020">
    <property type="term" value="C:membrane"/>
    <property type="evidence" value="ECO:0007669"/>
    <property type="project" value="UniProtKB-SubCell"/>
</dbReference>
<evidence type="ECO:0000256" key="5">
    <source>
        <dbReference type="SAM" id="Phobius"/>
    </source>
</evidence>
<dbReference type="InterPro" id="IPR051533">
    <property type="entry name" value="WaaL-like"/>
</dbReference>
<feature type="transmembrane region" description="Helical" evidence="5">
    <location>
        <begin position="218"/>
        <end position="237"/>
    </location>
</feature>
<feature type="transmembrane region" description="Helical" evidence="5">
    <location>
        <begin position="195"/>
        <end position="212"/>
    </location>
</feature>
<sequence length="415" mass="45795">MSTFDNTPVVVKPSATDISLDSVQRFFLWLMMASGWIVVIEPAPYEYLFLVTLALMLPSGLKIHAATVPMVLFLLFYNIGGGFSVLPVTGQPDTKQFIIVSIYMAVTAIFIANVVADDTMKRIAVIKNGYIIAAVIASIIGLIGYFDIGGTAATWAPIQRAQGTFKDPNVMSTFIIAPAIFLIQDFFLGRHRWPIFSAIALLIIIAGLFFAFSRGAWVVAVASGIMLVGLMFVLTPSPRLRSRIVFLCLLGIAGLVGLLFVALSFESVRDLFLIRANFLNAYDSGETGRFGNQLRSLPMLLELPNGFGPLQFGVIFGQAPHNVYVNAFASYGWLGGFSYMLLILATIAIGFKTVFTRTPWQAFAVAVWSVLFFTILQGVQIDTDHWRHFYLLLGLMWGLYAATVRYTRSLDQQSK</sequence>
<feature type="transmembrane region" description="Helical" evidence="5">
    <location>
        <begin position="97"/>
        <end position="116"/>
    </location>
</feature>
<dbReference type="Pfam" id="PF04932">
    <property type="entry name" value="Wzy_C"/>
    <property type="match status" value="1"/>
</dbReference>
<accession>A0A3B0S4G9</accession>
<keyword evidence="4 5" id="KW-0472">Membrane</keyword>
<evidence type="ECO:0000256" key="2">
    <source>
        <dbReference type="ARBA" id="ARBA00022692"/>
    </source>
</evidence>
<dbReference type="InterPro" id="IPR007016">
    <property type="entry name" value="O-antigen_ligase-rel_domated"/>
</dbReference>
<feature type="transmembrane region" description="Helical" evidence="5">
    <location>
        <begin position="244"/>
        <end position="265"/>
    </location>
</feature>
<evidence type="ECO:0000313" key="7">
    <source>
        <dbReference type="EMBL" id="VAV90275.1"/>
    </source>
</evidence>
<name>A0A3B0S4G9_9ZZZZ</name>
<comment type="subcellular location">
    <subcellularLocation>
        <location evidence="1">Membrane</location>
        <topology evidence="1">Multi-pass membrane protein</topology>
    </subcellularLocation>
</comment>
<feature type="transmembrane region" description="Helical" evidence="5">
    <location>
        <begin position="363"/>
        <end position="381"/>
    </location>
</feature>
<feature type="transmembrane region" description="Helical" evidence="5">
    <location>
        <begin position="128"/>
        <end position="148"/>
    </location>
</feature>
<dbReference type="PANTHER" id="PTHR37422">
    <property type="entry name" value="TEICHURONIC ACID BIOSYNTHESIS PROTEIN TUAE"/>
    <property type="match status" value="1"/>
</dbReference>
<keyword evidence="3 5" id="KW-1133">Transmembrane helix</keyword>
<dbReference type="AlphaFoldDB" id="A0A3B0S4G9"/>
<feature type="transmembrane region" description="Helical" evidence="5">
    <location>
        <begin position="387"/>
        <end position="406"/>
    </location>
</feature>
<dbReference type="EMBL" id="UOEC01000076">
    <property type="protein sequence ID" value="VAV90275.1"/>
    <property type="molecule type" value="Genomic_DNA"/>
</dbReference>
<evidence type="ECO:0000256" key="1">
    <source>
        <dbReference type="ARBA" id="ARBA00004141"/>
    </source>
</evidence>
<feature type="transmembrane region" description="Helical" evidence="5">
    <location>
        <begin position="331"/>
        <end position="351"/>
    </location>
</feature>
<evidence type="ECO:0000256" key="4">
    <source>
        <dbReference type="ARBA" id="ARBA00023136"/>
    </source>
</evidence>
<feature type="transmembrane region" description="Helical" evidence="5">
    <location>
        <begin position="47"/>
        <end position="77"/>
    </location>
</feature>
<evidence type="ECO:0000256" key="3">
    <source>
        <dbReference type="ARBA" id="ARBA00022989"/>
    </source>
</evidence>
<keyword evidence="2 5" id="KW-0812">Transmembrane</keyword>
<dbReference type="PANTHER" id="PTHR37422:SF21">
    <property type="entry name" value="EXOQ-LIKE PROTEIN"/>
    <property type="match status" value="1"/>
</dbReference>
<reference evidence="7" key="1">
    <citation type="submission" date="2018-06" db="EMBL/GenBank/DDBJ databases">
        <authorList>
            <person name="Zhirakovskaya E."/>
        </authorList>
    </citation>
    <scope>NUCLEOTIDE SEQUENCE</scope>
</reference>
<organism evidence="7">
    <name type="scientific">hydrothermal vent metagenome</name>
    <dbReference type="NCBI Taxonomy" id="652676"/>
    <lineage>
        <taxon>unclassified sequences</taxon>
        <taxon>metagenomes</taxon>
        <taxon>ecological metagenomes</taxon>
    </lineage>
</organism>